<feature type="transmembrane region" description="Helical" evidence="6">
    <location>
        <begin position="511"/>
        <end position="532"/>
    </location>
</feature>
<accession>A9RXL2</accession>
<dbReference type="OrthoDB" id="2018619at2759"/>
<dbReference type="EnsemblPlants" id="Pp3c14_20990V3.1">
    <property type="protein sequence ID" value="Pp3c14_20990V3.1"/>
    <property type="gene ID" value="Pp3c14_20990"/>
</dbReference>
<feature type="transmembrane region" description="Helical" evidence="6">
    <location>
        <begin position="111"/>
        <end position="132"/>
    </location>
</feature>
<dbReference type="AlphaFoldDB" id="A9RXL2"/>
<feature type="transmembrane region" description="Helical" evidence="6">
    <location>
        <begin position="236"/>
        <end position="254"/>
    </location>
</feature>
<keyword evidence="5 6" id="KW-0472">Membrane</keyword>
<evidence type="ECO:0000313" key="9">
    <source>
        <dbReference type="Proteomes" id="UP000006727"/>
    </source>
</evidence>
<dbReference type="EMBL" id="ABEU02000014">
    <property type="protein sequence ID" value="PNR41404.1"/>
    <property type="molecule type" value="Genomic_DNA"/>
</dbReference>
<dbReference type="Pfam" id="PF02133">
    <property type="entry name" value="Transp_cyt_pur"/>
    <property type="match status" value="1"/>
</dbReference>
<dbReference type="Gene3D" id="1.10.4160.10">
    <property type="entry name" value="Hydantoin permease"/>
    <property type="match status" value="1"/>
</dbReference>
<keyword evidence="9" id="KW-1185">Reference proteome</keyword>
<dbReference type="InterPro" id="IPR045225">
    <property type="entry name" value="Uracil/uridine/allantoin_perm"/>
</dbReference>
<gene>
    <name evidence="8" type="primary">LOC112290965</name>
    <name evidence="7" type="ORF">PHYPA_018807</name>
</gene>
<dbReference type="Gramene" id="Pp3c14_20990V3.3">
    <property type="protein sequence ID" value="Pp3c14_20990V3.3"/>
    <property type="gene ID" value="Pp3c14_20990"/>
</dbReference>
<proteinExistence type="inferred from homology"/>
<dbReference type="FunFam" id="1.10.4160.10:FF:000001">
    <property type="entry name" value="Uracil permease, putative"/>
    <property type="match status" value="1"/>
</dbReference>
<comment type="similarity">
    <text evidence="2">Belongs to the purine-cytosine permease (2.A.39) family.</text>
</comment>
<sequence>MVSIFGQLAVSDDKDVKKERLLNERWSEECGQSSECDGDKAGGCLRGLLEPIATRLPSNPDSSLFNEDFAPTMPADRIFTVWDMACLWIGLVIGVPTYYMAGSLVELGMSWWEGIVTVFIGNMVVLVPMVLIGHAGTKFGVPFPVLARASFGIRGANVPSLLRALVACGWFGIQTWIGGQAVFQLLNASLNGSLAGSVVPWLGISAAEFGCFMAFWLLQVTIISHGIESIRKLENLSAPILIALSGALLAWAYVRAGGFGPMLSAPSQFIPGGPKAGQFWQTFFPALTANVGFWATLSLNISDFTRYSKSQSDQLTGQAIGLPLFMAAFTFVGLAVTSATVVIFGEAISDPIQLLARIDGLFPTLLSLLGVILATLSTNIAANVVAPANALVNLNPSFFSFKKAGLFTALAGILLQPWRLIQTSQEFIYTWLIGYSALLGPVGGIMLVDYFGLRARSLNIDDLFSYDKGGLYWYTNGYNVSALVALVVSIVPNIPGFLASTGALDCPEVFTVIYSNAWFVGFCLAGFVYWTLPKRHLLSQ</sequence>
<dbReference type="GO" id="GO:0015851">
    <property type="term" value="P:nucleobase transport"/>
    <property type="evidence" value="ECO:0000318"/>
    <property type="project" value="GO_Central"/>
</dbReference>
<dbReference type="OMA" id="GWNWRAV"/>
<reference evidence="7 9" key="2">
    <citation type="journal article" date="2018" name="Plant J.">
        <title>The Physcomitrella patens chromosome-scale assembly reveals moss genome structure and evolution.</title>
        <authorList>
            <person name="Lang D."/>
            <person name="Ullrich K.K."/>
            <person name="Murat F."/>
            <person name="Fuchs J."/>
            <person name="Jenkins J."/>
            <person name="Haas F.B."/>
            <person name="Piednoel M."/>
            <person name="Gundlach H."/>
            <person name="Van Bel M."/>
            <person name="Meyberg R."/>
            <person name="Vives C."/>
            <person name="Morata J."/>
            <person name="Symeonidi A."/>
            <person name="Hiss M."/>
            <person name="Muchero W."/>
            <person name="Kamisugi Y."/>
            <person name="Saleh O."/>
            <person name="Blanc G."/>
            <person name="Decker E.L."/>
            <person name="van Gessel N."/>
            <person name="Grimwood J."/>
            <person name="Hayes R.D."/>
            <person name="Graham S.W."/>
            <person name="Gunter L.E."/>
            <person name="McDaniel S.F."/>
            <person name="Hoernstein S.N.W."/>
            <person name="Larsson A."/>
            <person name="Li F.W."/>
            <person name="Perroud P.F."/>
            <person name="Phillips J."/>
            <person name="Ranjan P."/>
            <person name="Rokshar D.S."/>
            <person name="Rothfels C.J."/>
            <person name="Schneider L."/>
            <person name="Shu S."/>
            <person name="Stevenson D.W."/>
            <person name="Thummler F."/>
            <person name="Tillich M."/>
            <person name="Villarreal Aguilar J.C."/>
            <person name="Widiez T."/>
            <person name="Wong G.K."/>
            <person name="Wymore A."/>
            <person name="Zhang Y."/>
            <person name="Zimmer A.D."/>
            <person name="Quatrano R.S."/>
            <person name="Mayer K.F.X."/>
            <person name="Goodstein D."/>
            <person name="Casacuberta J.M."/>
            <person name="Vandepoele K."/>
            <person name="Reski R."/>
            <person name="Cuming A.C."/>
            <person name="Tuskan G.A."/>
            <person name="Maumus F."/>
            <person name="Salse J."/>
            <person name="Schmutz J."/>
            <person name="Rensing S.A."/>
        </authorList>
    </citation>
    <scope>NUCLEOTIDE SEQUENCE [LARGE SCALE GENOMIC DNA]</scope>
    <source>
        <strain evidence="8 9">cv. Gransden 2004</strain>
    </source>
</reference>
<dbReference type="EnsemblPlants" id="Pp3c14_20990V3.3">
    <property type="protein sequence ID" value="Pp3c14_20990V3.3"/>
    <property type="gene ID" value="Pp3c14_20990"/>
</dbReference>
<dbReference type="KEGG" id="ppp:112290965"/>
<dbReference type="Gramene" id="Pp3c14_20990V3.1">
    <property type="protein sequence ID" value="Pp3c14_20990V3.1"/>
    <property type="gene ID" value="Pp3c14_20990"/>
</dbReference>
<feature type="transmembrane region" description="Helical" evidence="6">
    <location>
        <begin position="404"/>
        <end position="421"/>
    </location>
</feature>
<feature type="transmembrane region" description="Helical" evidence="6">
    <location>
        <begin position="164"/>
        <end position="186"/>
    </location>
</feature>
<comment type="subcellular location">
    <subcellularLocation>
        <location evidence="1">Membrane</location>
        <topology evidence="1">Multi-pass membrane protein</topology>
    </subcellularLocation>
</comment>
<keyword evidence="4 6" id="KW-1133">Transmembrane helix</keyword>
<dbReference type="InterPro" id="IPR001248">
    <property type="entry name" value="Pur-cyt_permease"/>
</dbReference>
<organism evidence="7">
    <name type="scientific">Physcomitrium patens</name>
    <name type="common">Spreading-leaved earth moss</name>
    <name type="synonym">Physcomitrella patens</name>
    <dbReference type="NCBI Taxonomy" id="3218"/>
    <lineage>
        <taxon>Eukaryota</taxon>
        <taxon>Viridiplantae</taxon>
        <taxon>Streptophyta</taxon>
        <taxon>Embryophyta</taxon>
        <taxon>Bryophyta</taxon>
        <taxon>Bryophytina</taxon>
        <taxon>Bryopsida</taxon>
        <taxon>Funariidae</taxon>
        <taxon>Funariales</taxon>
        <taxon>Funariaceae</taxon>
        <taxon>Physcomitrium</taxon>
    </lineage>
</organism>
<dbReference type="STRING" id="3218.A9RXL2"/>
<evidence type="ECO:0000313" key="7">
    <source>
        <dbReference type="EMBL" id="PNR41404.1"/>
    </source>
</evidence>
<feature type="transmembrane region" description="Helical" evidence="6">
    <location>
        <begin position="322"/>
        <end position="345"/>
    </location>
</feature>
<evidence type="ECO:0000256" key="4">
    <source>
        <dbReference type="ARBA" id="ARBA00022989"/>
    </source>
</evidence>
<dbReference type="HOGENOM" id="CLU_021555_0_1_1"/>
<dbReference type="GO" id="GO:0015205">
    <property type="term" value="F:nucleobase transmembrane transporter activity"/>
    <property type="evidence" value="ECO:0000318"/>
    <property type="project" value="GO_Central"/>
</dbReference>
<feature type="transmembrane region" description="Helical" evidence="6">
    <location>
        <begin position="279"/>
        <end position="301"/>
    </location>
</feature>
<protein>
    <submittedName>
        <fullName evidence="7 8">Uncharacterized protein</fullName>
    </submittedName>
</protein>
<evidence type="ECO:0000256" key="5">
    <source>
        <dbReference type="ARBA" id="ARBA00023136"/>
    </source>
</evidence>
<dbReference type="FunCoup" id="A9RXL2">
    <property type="interactions" value="129"/>
</dbReference>
<evidence type="ECO:0000256" key="6">
    <source>
        <dbReference type="SAM" id="Phobius"/>
    </source>
</evidence>
<feature type="transmembrane region" description="Helical" evidence="6">
    <location>
        <begin position="427"/>
        <end position="451"/>
    </location>
</feature>
<name>A9RXL2_PHYPA</name>
<dbReference type="EnsemblPlants" id="Pp3c14_20990V3.2">
    <property type="protein sequence ID" value="Pp3c14_20990V3.2"/>
    <property type="gene ID" value="Pp3c14_20990"/>
</dbReference>
<reference evidence="8" key="3">
    <citation type="submission" date="2020-12" db="UniProtKB">
        <authorList>
            <consortium name="EnsemblPlants"/>
        </authorList>
    </citation>
    <scope>IDENTIFICATION</scope>
</reference>
<feature type="transmembrane region" description="Helical" evidence="6">
    <location>
        <begin position="471"/>
        <end position="491"/>
    </location>
</feature>
<dbReference type="NCBIfam" id="TIGR00800">
    <property type="entry name" value="ncs1"/>
    <property type="match status" value="1"/>
</dbReference>
<keyword evidence="3 6" id="KW-0812">Transmembrane</keyword>
<feature type="transmembrane region" description="Helical" evidence="6">
    <location>
        <begin position="365"/>
        <end position="392"/>
    </location>
</feature>
<dbReference type="PANTHER" id="PTHR30618">
    <property type="entry name" value="NCS1 FAMILY PURINE/PYRIMIDINE TRANSPORTER"/>
    <property type="match status" value="1"/>
</dbReference>
<evidence type="ECO:0000313" key="8">
    <source>
        <dbReference type="EnsemblPlants" id="Pp3c14_20990V3.1"/>
    </source>
</evidence>
<feature type="transmembrane region" description="Helical" evidence="6">
    <location>
        <begin position="198"/>
        <end position="224"/>
    </location>
</feature>
<evidence type="ECO:0000256" key="3">
    <source>
        <dbReference type="ARBA" id="ARBA00022692"/>
    </source>
</evidence>
<dbReference type="eggNOG" id="KOG2466">
    <property type="taxonomic scope" value="Eukaryota"/>
</dbReference>
<dbReference type="GeneID" id="112290965"/>
<dbReference type="Proteomes" id="UP000006727">
    <property type="component" value="Chromosome 14"/>
</dbReference>
<evidence type="ECO:0000256" key="1">
    <source>
        <dbReference type="ARBA" id="ARBA00004141"/>
    </source>
</evidence>
<dbReference type="RefSeq" id="XP_024393626.1">
    <property type="nucleotide sequence ID" value="XM_024537858.2"/>
</dbReference>
<dbReference type="GO" id="GO:0005886">
    <property type="term" value="C:plasma membrane"/>
    <property type="evidence" value="ECO:0000318"/>
    <property type="project" value="GO_Central"/>
</dbReference>
<dbReference type="InterPro" id="IPR012681">
    <property type="entry name" value="NCS1"/>
</dbReference>
<dbReference type="CDD" id="cd11485">
    <property type="entry name" value="SLC-NCS1sbd_YbbW-like"/>
    <property type="match status" value="1"/>
</dbReference>
<dbReference type="PaxDb" id="3218-PP1S34_250V6.1"/>
<reference evidence="7 9" key="1">
    <citation type="journal article" date="2008" name="Science">
        <title>The Physcomitrella genome reveals evolutionary insights into the conquest of land by plants.</title>
        <authorList>
            <person name="Rensing S."/>
            <person name="Lang D."/>
            <person name="Zimmer A."/>
            <person name="Terry A."/>
            <person name="Salamov A."/>
            <person name="Shapiro H."/>
            <person name="Nishiyama T."/>
            <person name="Perroud P.-F."/>
            <person name="Lindquist E."/>
            <person name="Kamisugi Y."/>
            <person name="Tanahashi T."/>
            <person name="Sakakibara K."/>
            <person name="Fujita T."/>
            <person name="Oishi K."/>
            <person name="Shin-I T."/>
            <person name="Kuroki Y."/>
            <person name="Toyoda A."/>
            <person name="Suzuki Y."/>
            <person name="Hashimoto A."/>
            <person name="Yamaguchi K."/>
            <person name="Sugano A."/>
            <person name="Kohara Y."/>
            <person name="Fujiyama A."/>
            <person name="Anterola A."/>
            <person name="Aoki S."/>
            <person name="Ashton N."/>
            <person name="Barbazuk W.B."/>
            <person name="Barker E."/>
            <person name="Bennetzen J."/>
            <person name="Bezanilla M."/>
            <person name="Blankenship R."/>
            <person name="Cho S.H."/>
            <person name="Dutcher S."/>
            <person name="Estelle M."/>
            <person name="Fawcett J.A."/>
            <person name="Gundlach H."/>
            <person name="Hanada K."/>
            <person name="Heyl A."/>
            <person name="Hicks K.A."/>
            <person name="Hugh J."/>
            <person name="Lohr M."/>
            <person name="Mayer K."/>
            <person name="Melkozernov A."/>
            <person name="Murata T."/>
            <person name="Nelson D."/>
            <person name="Pils B."/>
            <person name="Prigge M."/>
            <person name="Reiss B."/>
            <person name="Renner T."/>
            <person name="Rombauts S."/>
            <person name="Rushton P."/>
            <person name="Sanderfoot A."/>
            <person name="Schween G."/>
            <person name="Shiu S.-H."/>
            <person name="Stueber K."/>
            <person name="Theodoulou F.L."/>
            <person name="Tu H."/>
            <person name="Van de Peer Y."/>
            <person name="Verrier P.J."/>
            <person name="Waters E."/>
            <person name="Wood A."/>
            <person name="Yang L."/>
            <person name="Cove D."/>
            <person name="Cuming A."/>
            <person name="Hasebe M."/>
            <person name="Lucas S."/>
            <person name="Mishler D.B."/>
            <person name="Reski R."/>
            <person name="Grigoriev I."/>
            <person name="Quatrano R.S."/>
            <person name="Boore J.L."/>
        </authorList>
    </citation>
    <scope>NUCLEOTIDE SEQUENCE [LARGE SCALE GENOMIC DNA]</scope>
    <source>
        <strain evidence="8 9">cv. Gransden 2004</strain>
    </source>
</reference>
<dbReference type="Gramene" id="Pp3c14_20990V3.2">
    <property type="protein sequence ID" value="Pp3c14_20990V3.2"/>
    <property type="gene ID" value="Pp3c14_20990"/>
</dbReference>
<evidence type="ECO:0000256" key="2">
    <source>
        <dbReference type="ARBA" id="ARBA00008974"/>
    </source>
</evidence>
<dbReference type="PANTHER" id="PTHR30618:SF0">
    <property type="entry name" value="PURINE-URACIL PERMEASE NCS1"/>
    <property type="match status" value="1"/>
</dbReference>
<feature type="transmembrane region" description="Helical" evidence="6">
    <location>
        <begin position="79"/>
        <end position="99"/>
    </location>
</feature>